<dbReference type="SMART" id="SM00918">
    <property type="entry name" value="Lig_chan-Glu_bd"/>
    <property type="match status" value="1"/>
</dbReference>
<keyword evidence="10" id="KW-0325">Glycoprotein</keyword>
<evidence type="ECO:0000256" key="11">
    <source>
        <dbReference type="ARBA" id="ARBA00023257"/>
    </source>
</evidence>
<dbReference type="InterPro" id="IPR001828">
    <property type="entry name" value="ANF_lig-bd_rcpt"/>
</dbReference>
<keyword evidence="2" id="KW-0813">Transport</keyword>
<dbReference type="GO" id="GO:0098839">
    <property type="term" value="C:postsynaptic density membrane"/>
    <property type="evidence" value="ECO:0000318"/>
    <property type="project" value="GO_Central"/>
</dbReference>
<feature type="binding site" evidence="15">
    <location>
        <position position="280"/>
    </location>
    <ligand>
        <name>L-glutamate</name>
        <dbReference type="ChEBI" id="CHEBI:29985"/>
    </ligand>
</feature>
<feature type="region of interest" description="Disordered" evidence="18">
    <location>
        <begin position="668"/>
        <end position="732"/>
    </location>
</feature>
<evidence type="ECO:0000313" key="22">
    <source>
        <dbReference type="EnsemblMetazoa" id="XP_030836038"/>
    </source>
</evidence>
<dbReference type="OMA" id="SIMELFY"/>
<dbReference type="GeneID" id="115918475"/>
<dbReference type="Gene3D" id="1.10.287.70">
    <property type="match status" value="1"/>
</dbReference>
<keyword evidence="11" id="KW-0628">Postsynaptic cell membrane</keyword>
<sequence length="732" mass="81443">MVTASFHMVYLNLDFDTIDTSNMSFGGMNLTGFSLITNKSSEAYQDLFGDWSDKFRDSHPTLANSNVGYEAILAHDLCRVAVSAARSIHESGRELPLPRVNTYHRCFKQVKEGTETVASTVGPELLDAIKRTATNQLSGRVQFDGNGSRTNYSLQIVGLHNGVVEQVGTWSQNNDPPIYFFDSETHGRKGSHDYDNRTFIISSVLDDPFLMNVTLPDGTSRFEGFCVDLLKKIVEIYPFKYRIQLVKDGNYGTLQRNGKWDGMIGEVMYGTADISVAPLTINTDRERVVAFTKPYMSFGISIMVKKSKAPRPSGFSFFQPFTNEIWICLALATCGVSIIMFQICRFSTAEWRIETDNSSSDDVSNGNRATGAGKGVKWTNDFYVMNSFWFALGALMQQGSDILPRSISGRIMGGVWWFFTLIIISSYTANLAAFLTTQSMQSPIKSAEDLAAQTKIQYGVHKGGSTVEFFRVSRRKSSSPLYRKMWSFMANTEPSPLAESTEDGVRRVRESDGKYAYLLESKMNEYRETQKPCDTMAVGDPIGTSSYGIAVSKHLVELQKELTVAILELRERDTLRRLEEKYWVNRSQCVKDTTDATETRALNLDKLAGVFYILLAGTAVALLVSIVDLVYRSKEQVRNELSSCGFRRMWLNLRARIAHERLVASLRRRSMPAPTKSPSDGISETGTDELSTPATAQKSIVPSIASEEGNMNSALSKKKSGSAGSAVTHTDV</sequence>
<organism evidence="22 23">
    <name type="scientific">Strongylocentrotus purpuratus</name>
    <name type="common">Purple sea urchin</name>
    <dbReference type="NCBI Taxonomy" id="7668"/>
    <lineage>
        <taxon>Eukaryota</taxon>
        <taxon>Metazoa</taxon>
        <taxon>Echinodermata</taxon>
        <taxon>Eleutherozoa</taxon>
        <taxon>Echinozoa</taxon>
        <taxon>Echinoidea</taxon>
        <taxon>Euechinoidea</taxon>
        <taxon>Echinacea</taxon>
        <taxon>Camarodonta</taxon>
        <taxon>Echinidea</taxon>
        <taxon>Strongylocentrotidae</taxon>
        <taxon>Strongylocentrotus</taxon>
    </lineage>
</organism>
<feature type="binding site" evidence="15">
    <location>
        <position position="278"/>
    </location>
    <ligand>
        <name>L-glutamate</name>
        <dbReference type="ChEBI" id="CHEBI:29985"/>
    </ligand>
</feature>
<dbReference type="FunFam" id="3.40.190.10:FF:000024">
    <property type="entry name" value="Glutamate receptor, ionotropic, delta 1"/>
    <property type="match status" value="1"/>
</dbReference>
<feature type="binding site" evidence="15">
    <location>
        <position position="520"/>
    </location>
    <ligand>
        <name>L-glutamate</name>
        <dbReference type="ChEBI" id="CHEBI:29985"/>
    </ligand>
</feature>
<evidence type="ECO:0000256" key="1">
    <source>
        <dbReference type="ARBA" id="ARBA00004651"/>
    </source>
</evidence>
<evidence type="ECO:0000256" key="12">
    <source>
        <dbReference type="ARBA" id="ARBA00023286"/>
    </source>
</evidence>
<dbReference type="InterPro" id="IPR015683">
    <property type="entry name" value="Ionotropic_Glu_rcpt"/>
</dbReference>
<feature type="disulfide bond" evidence="17">
    <location>
        <begin position="533"/>
        <end position="589"/>
    </location>
</feature>
<evidence type="ECO:0000256" key="7">
    <source>
        <dbReference type="ARBA" id="ARBA00023065"/>
    </source>
</evidence>
<feature type="site" description="Crucial to convey clamshell closure to channel opening" evidence="16">
    <location>
        <position position="444"/>
    </location>
</feature>
<dbReference type="InterPro" id="IPR028082">
    <property type="entry name" value="Peripla_BP_I"/>
</dbReference>
<feature type="binding site" evidence="15">
    <location>
        <position position="465"/>
    </location>
    <ligand>
        <name>L-glutamate</name>
        <dbReference type="ChEBI" id="CHEBI:29985"/>
    </ligand>
</feature>
<evidence type="ECO:0000256" key="17">
    <source>
        <dbReference type="PIRSR" id="PIRSR601508-3"/>
    </source>
</evidence>
<evidence type="ECO:0000256" key="16">
    <source>
        <dbReference type="PIRSR" id="PIRSR601508-2"/>
    </source>
</evidence>
<dbReference type="KEGG" id="spu:115918475"/>
<keyword evidence="3" id="KW-1003">Cell membrane</keyword>
<evidence type="ECO:0000256" key="6">
    <source>
        <dbReference type="ARBA" id="ARBA00023018"/>
    </source>
</evidence>
<dbReference type="SUPFAM" id="SSF53822">
    <property type="entry name" value="Periplasmic binding protein-like I"/>
    <property type="match status" value="1"/>
</dbReference>
<feature type="site" description="Interaction with the cone snail toxin Con-ikot-ikot" evidence="16">
    <location>
        <position position="471"/>
    </location>
</feature>
<dbReference type="InParanoid" id="A0A7M7NG36"/>
<keyword evidence="9" id="KW-0675">Receptor</keyword>
<dbReference type="SMART" id="SM00079">
    <property type="entry name" value="PBPe"/>
    <property type="match status" value="1"/>
</dbReference>
<dbReference type="InterPro" id="IPR019594">
    <property type="entry name" value="Glu/Gly-bd"/>
</dbReference>
<evidence type="ECO:0000256" key="10">
    <source>
        <dbReference type="ARBA" id="ARBA00023180"/>
    </source>
</evidence>
<evidence type="ECO:0000256" key="3">
    <source>
        <dbReference type="ARBA" id="ARBA00022475"/>
    </source>
</evidence>
<evidence type="ECO:0000256" key="15">
    <source>
        <dbReference type="PIRSR" id="PIRSR601508-1"/>
    </source>
</evidence>
<keyword evidence="6" id="KW-0770">Synapse</keyword>
<dbReference type="GO" id="GO:0050804">
    <property type="term" value="P:modulation of chemical synaptic transmission"/>
    <property type="evidence" value="ECO:0000318"/>
    <property type="project" value="GO_Central"/>
</dbReference>
<keyword evidence="4 19" id="KW-0812">Transmembrane</keyword>
<protein>
    <submittedName>
        <fullName evidence="22">Uncharacterized protein</fullName>
    </submittedName>
</protein>
<keyword evidence="5 19" id="KW-1133">Transmembrane helix</keyword>
<dbReference type="Pfam" id="PF01094">
    <property type="entry name" value="ANF_receptor"/>
    <property type="match status" value="1"/>
</dbReference>
<dbReference type="AlphaFoldDB" id="A0A7M7NG36"/>
<dbReference type="FunFam" id="1.10.287.70:FF:000105">
    <property type="entry name" value="Eye-enriched kainate receptor, isoform A"/>
    <property type="match status" value="1"/>
</dbReference>
<evidence type="ECO:0000256" key="2">
    <source>
        <dbReference type="ARBA" id="ARBA00022448"/>
    </source>
</evidence>
<feature type="binding site" evidence="15">
    <location>
        <position position="285"/>
    </location>
    <ligand>
        <name>L-glutamate</name>
        <dbReference type="ChEBI" id="CHEBI:29985"/>
    </ligand>
</feature>
<keyword evidence="7" id="KW-0406">Ion transport</keyword>
<dbReference type="GO" id="GO:0005886">
    <property type="term" value="C:plasma membrane"/>
    <property type="evidence" value="ECO:0000318"/>
    <property type="project" value="GO_Central"/>
</dbReference>
<evidence type="ECO:0000256" key="18">
    <source>
        <dbReference type="SAM" id="MobiDB-lite"/>
    </source>
</evidence>
<dbReference type="EnsemblMetazoa" id="XM_030980178">
    <property type="protein sequence ID" value="XP_030836038"/>
    <property type="gene ID" value="LOC115918475"/>
</dbReference>
<dbReference type="Gene3D" id="3.40.190.10">
    <property type="entry name" value="Periplasmic binding protein-like II"/>
    <property type="match status" value="1"/>
</dbReference>
<dbReference type="GO" id="GO:0035249">
    <property type="term" value="P:synaptic transmission, glutamatergic"/>
    <property type="evidence" value="ECO:0000318"/>
    <property type="project" value="GO_Central"/>
</dbReference>
<reference evidence="23" key="1">
    <citation type="submission" date="2015-02" db="EMBL/GenBank/DDBJ databases">
        <title>Genome sequencing for Strongylocentrotus purpuratus.</title>
        <authorList>
            <person name="Murali S."/>
            <person name="Liu Y."/>
            <person name="Vee V."/>
            <person name="English A."/>
            <person name="Wang M."/>
            <person name="Skinner E."/>
            <person name="Han Y."/>
            <person name="Muzny D.M."/>
            <person name="Worley K.C."/>
            <person name="Gibbs R.A."/>
        </authorList>
    </citation>
    <scope>NUCLEOTIDE SEQUENCE</scope>
</reference>
<reference evidence="22" key="2">
    <citation type="submission" date="2021-01" db="UniProtKB">
        <authorList>
            <consortium name="EnsemblMetazoa"/>
        </authorList>
    </citation>
    <scope>IDENTIFICATION</scope>
</reference>
<evidence type="ECO:0000256" key="14">
    <source>
        <dbReference type="ARBA" id="ARBA00034100"/>
    </source>
</evidence>
<dbReference type="InterPro" id="IPR001508">
    <property type="entry name" value="Iono_Glu_rcpt_met"/>
</dbReference>
<dbReference type="SUPFAM" id="SSF53850">
    <property type="entry name" value="Periplasmic binding protein-like II"/>
    <property type="match status" value="1"/>
</dbReference>
<evidence type="ECO:0000259" key="21">
    <source>
        <dbReference type="SMART" id="SM00918"/>
    </source>
</evidence>
<keyword evidence="8 19" id="KW-0472">Membrane</keyword>
<dbReference type="Gene3D" id="3.40.50.2300">
    <property type="match status" value="2"/>
</dbReference>
<dbReference type="GO" id="GO:0004971">
    <property type="term" value="F:AMPA glutamate receptor activity"/>
    <property type="evidence" value="ECO:0000318"/>
    <property type="project" value="GO_Central"/>
</dbReference>
<feature type="binding site" evidence="15">
    <location>
        <position position="466"/>
    </location>
    <ligand>
        <name>L-glutamate</name>
        <dbReference type="ChEBI" id="CHEBI:29985"/>
    </ligand>
</feature>
<dbReference type="Pfam" id="PF10613">
    <property type="entry name" value="Lig_chan-Glu_bd"/>
    <property type="match status" value="1"/>
</dbReference>
<dbReference type="GO" id="GO:0043197">
    <property type="term" value="C:dendritic spine"/>
    <property type="evidence" value="ECO:0000318"/>
    <property type="project" value="GO_Central"/>
</dbReference>
<keyword evidence="17" id="KW-1015">Disulfide bond</keyword>
<dbReference type="FunFam" id="3.40.190.10:FF:000744">
    <property type="entry name" value="Uncharacterized protein"/>
    <property type="match status" value="1"/>
</dbReference>
<keyword evidence="13" id="KW-0407">Ion channel</keyword>
<accession>A0A7M7NG36</accession>
<dbReference type="Pfam" id="PF00060">
    <property type="entry name" value="Lig_chan"/>
    <property type="match status" value="1"/>
</dbReference>
<dbReference type="PRINTS" id="PR00177">
    <property type="entry name" value="NMDARECEPTOR"/>
</dbReference>
<dbReference type="PANTHER" id="PTHR18966">
    <property type="entry name" value="IONOTROPIC GLUTAMATE RECEPTOR"/>
    <property type="match status" value="1"/>
</dbReference>
<feature type="compositionally biased region" description="Polar residues" evidence="18">
    <location>
        <begin position="676"/>
        <end position="700"/>
    </location>
</feature>
<feature type="transmembrane region" description="Helical" evidence="19">
    <location>
        <begin position="609"/>
        <end position="631"/>
    </location>
</feature>
<evidence type="ECO:0000259" key="20">
    <source>
        <dbReference type="SMART" id="SM00079"/>
    </source>
</evidence>
<feature type="domain" description="Ionotropic glutamate receptor C-terminal" evidence="20">
    <location>
        <begin position="198"/>
        <end position="585"/>
    </location>
</feature>
<evidence type="ECO:0000256" key="5">
    <source>
        <dbReference type="ARBA" id="ARBA00022989"/>
    </source>
</evidence>
<feature type="domain" description="Ionotropic glutamate receptor L-glutamate and glycine-binding" evidence="21">
    <location>
        <begin position="208"/>
        <end position="269"/>
    </location>
</feature>
<dbReference type="GO" id="GO:0032281">
    <property type="term" value="C:AMPA glutamate receptor complex"/>
    <property type="evidence" value="ECO:0000318"/>
    <property type="project" value="GO_Central"/>
</dbReference>
<feature type="transmembrane region" description="Helical" evidence="19">
    <location>
        <begin position="415"/>
        <end position="435"/>
    </location>
</feature>
<evidence type="ECO:0000256" key="19">
    <source>
        <dbReference type="SAM" id="Phobius"/>
    </source>
</evidence>
<evidence type="ECO:0000256" key="13">
    <source>
        <dbReference type="ARBA" id="ARBA00023303"/>
    </source>
</evidence>
<keyword evidence="23" id="KW-1185">Reference proteome</keyword>
<evidence type="ECO:0000256" key="8">
    <source>
        <dbReference type="ARBA" id="ARBA00023136"/>
    </source>
</evidence>
<evidence type="ECO:0000256" key="9">
    <source>
        <dbReference type="ARBA" id="ARBA00023170"/>
    </source>
</evidence>
<keyword evidence="12" id="KW-1071">Ligand-gated ion channel</keyword>
<evidence type="ECO:0000313" key="23">
    <source>
        <dbReference type="Proteomes" id="UP000007110"/>
    </source>
</evidence>
<dbReference type="Proteomes" id="UP000007110">
    <property type="component" value="Unassembled WGS sequence"/>
</dbReference>
<comment type="subcellular location">
    <subcellularLocation>
        <location evidence="1">Cell membrane</location>
        <topology evidence="1">Multi-pass membrane protein</topology>
    </subcellularLocation>
    <subcellularLocation>
        <location evidence="14">Postsynaptic cell membrane</location>
    </subcellularLocation>
</comment>
<dbReference type="RefSeq" id="XP_030836038.1">
    <property type="nucleotide sequence ID" value="XM_030980178.1"/>
</dbReference>
<dbReference type="InterPro" id="IPR001320">
    <property type="entry name" value="Iontro_rcpt_C"/>
</dbReference>
<dbReference type="GO" id="GO:1904315">
    <property type="term" value="F:transmitter-gated monoatomic ion channel activity involved in regulation of postsynaptic membrane potential"/>
    <property type="evidence" value="ECO:0000318"/>
    <property type="project" value="GO_Central"/>
</dbReference>
<proteinExistence type="predicted"/>
<name>A0A7M7NG36_STRPU</name>
<evidence type="ECO:0000256" key="4">
    <source>
        <dbReference type="ARBA" id="ARBA00022692"/>
    </source>
</evidence>
<dbReference type="OrthoDB" id="5984008at2759"/>